<dbReference type="CDD" id="cd09917">
    <property type="entry name" value="F-box_SF"/>
    <property type="match status" value="1"/>
</dbReference>
<reference evidence="2" key="1">
    <citation type="journal article" date="2022" name="New Phytol.">
        <title>Evolutionary transition to the ectomycorrhizal habit in the genomes of a hyperdiverse lineage of mushroom-forming fungi.</title>
        <authorList>
            <person name="Looney B."/>
            <person name="Miyauchi S."/>
            <person name="Morin E."/>
            <person name="Drula E."/>
            <person name="Courty P.E."/>
            <person name="Kohler A."/>
            <person name="Kuo A."/>
            <person name="LaButti K."/>
            <person name="Pangilinan J."/>
            <person name="Lipzen A."/>
            <person name="Riley R."/>
            <person name="Andreopoulos W."/>
            <person name="He G."/>
            <person name="Johnson J."/>
            <person name="Nolan M."/>
            <person name="Tritt A."/>
            <person name="Barry K.W."/>
            <person name="Grigoriev I.V."/>
            <person name="Nagy L.G."/>
            <person name="Hibbett D."/>
            <person name="Henrissat B."/>
            <person name="Matheny P.B."/>
            <person name="Labbe J."/>
            <person name="Martin F.M."/>
        </authorList>
    </citation>
    <scope>NUCLEOTIDE SEQUENCE</scope>
    <source>
        <strain evidence="2">BPL690</strain>
    </source>
</reference>
<proteinExistence type="predicted"/>
<organism evidence="2 3">
    <name type="scientific">Multifurca ochricompacta</name>
    <dbReference type="NCBI Taxonomy" id="376703"/>
    <lineage>
        <taxon>Eukaryota</taxon>
        <taxon>Fungi</taxon>
        <taxon>Dikarya</taxon>
        <taxon>Basidiomycota</taxon>
        <taxon>Agaricomycotina</taxon>
        <taxon>Agaricomycetes</taxon>
        <taxon>Russulales</taxon>
        <taxon>Russulaceae</taxon>
        <taxon>Multifurca</taxon>
    </lineage>
</organism>
<dbReference type="Pfam" id="PF00646">
    <property type="entry name" value="F-box"/>
    <property type="match status" value="1"/>
</dbReference>
<accession>A0AAD4M484</accession>
<keyword evidence="3" id="KW-1185">Reference proteome</keyword>
<protein>
    <recommendedName>
        <fullName evidence="1">F-box domain-containing protein</fullName>
    </recommendedName>
</protein>
<dbReference type="Proteomes" id="UP001203297">
    <property type="component" value="Unassembled WGS sequence"/>
</dbReference>
<sequence length="530" mass="59103">MLLDLPVEIISEVLIHIDHLDILNCSIVCKQLYALITSSLNLQYRIELAADGLIDGSPGGSTPTTASRLELLLERRVAWRTLRPRQRAVVALAGHCHAYELVGGLFAKALEEYGAARRLVASWLPSNASDEKRLIVDDLGVRIKDFALDPAQDLIVLLEHRPATGPSANMSSPAGSDIRVHLRKLSAGVLAPHPAAKNPVLCRCAPGPVHGCMIQIVEDVVGMYFWMPFHGVLIWNWMTGEELVVLHSRGSGARTYMGFSFLSPRAYMVTTLKDDGEIRIYSFASSSSPKRPTHVATLHLPIRHRHRVLLELTTTTGPFLARPPADTPFASARTARVHVFTLHHDPMPHRGRWQPACFVVHNRTLMRYVEAYREEDGAADVPWEEWGPQGTRFFVLAMGFQWLRYVHGTRVVCPVLQASGESRVEVLDFNDVHTSREPTAAEKLVATRLGIDIERPPEGSRLVCEPSVFPAGEIFAKEVVTSLPYYSVPAPGQREPYVGYMIDEQRLLGLKVRVLLCACHNTRTCRVYFI</sequence>
<evidence type="ECO:0000313" key="2">
    <source>
        <dbReference type="EMBL" id="KAI0299997.1"/>
    </source>
</evidence>
<dbReference type="SUPFAM" id="SSF81383">
    <property type="entry name" value="F-box domain"/>
    <property type="match status" value="1"/>
</dbReference>
<evidence type="ECO:0000313" key="3">
    <source>
        <dbReference type="Proteomes" id="UP001203297"/>
    </source>
</evidence>
<dbReference type="InterPro" id="IPR001810">
    <property type="entry name" value="F-box_dom"/>
</dbReference>
<dbReference type="AlphaFoldDB" id="A0AAD4M484"/>
<dbReference type="SMART" id="SM00256">
    <property type="entry name" value="FBOX"/>
    <property type="match status" value="1"/>
</dbReference>
<gene>
    <name evidence="2" type="ORF">B0F90DRAFT_1937322</name>
</gene>
<name>A0AAD4M484_9AGAM</name>
<dbReference type="Gene3D" id="1.20.1280.50">
    <property type="match status" value="1"/>
</dbReference>
<evidence type="ECO:0000259" key="1">
    <source>
        <dbReference type="PROSITE" id="PS50181"/>
    </source>
</evidence>
<dbReference type="InterPro" id="IPR036047">
    <property type="entry name" value="F-box-like_dom_sf"/>
</dbReference>
<feature type="domain" description="F-box" evidence="1">
    <location>
        <begin position="1"/>
        <end position="47"/>
    </location>
</feature>
<comment type="caution">
    <text evidence="2">The sequence shown here is derived from an EMBL/GenBank/DDBJ whole genome shotgun (WGS) entry which is preliminary data.</text>
</comment>
<dbReference type="EMBL" id="WTXG01000020">
    <property type="protein sequence ID" value="KAI0299997.1"/>
    <property type="molecule type" value="Genomic_DNA"/>
</dbReference>
<dbReference type="PROSITE" id="PS50181">
    <property type="entry name" value="FBOX"/>
    <property type="match status" value="1"/>
</dbReference>